<dbReference type="AlphaFoldDB" id="A0A345C0D5"/>
<evidence type="ECO:0000313" key="8">
    <source>
        <dbReference type="EMBL" id="AXF56666.1"/>
    </source>
</evidence>
<keyword evidence="4 5" id="KW-0687">Ribonucleoprotein</keyword>
<accession>A0A345C0D5</accession>
<dbReference type="InterPro" id="IPR016082">
    <property type="entry name" value="Ribosomal_uL30_ferredoxin-like"/>
</dbReference>
<keyword evidence="9" id="KW-1185">Reference proteome</keyword>
<dbReference type="Gene3D" id="3.30.1390.20">
    <property type="entry name" value="Ribosomal protein L30, ferredoxin-like fold domain"/>
    <property type="match status" value="1"/>
</dbReference>
<reference evidence="8 9" key="1">
    <citation type="journal article" date="2018" name="J. Microbiol.">
        <title>Salicibibacter kimchii gen. nov., sp. nov., a moderately halophilic and alkalitolerant bacterium in the family Bacillaceae, isolated from kimchi.</title>
        <authorList>
            <person name="Jang J.Y."/>
            <person name="Oh Y.J."/>
            <person name="Lim S.K."/>
            <person name="Park H.K."/>
            <person name="Lee C."/>
            <person name="Kim J.Y."/>
            <person name="Lee M.A."/>
            <person name="Choi H.J."/>
        </authorList>
    </citation>
    <scope>NUCLEOTIDE SEQUENCE [LARGE SCALE GENOMIC DNA]</scope>
    <source>
        <strain evidence="8 9">NKC1-1</strain>
    </source>
</reference>
<dbReference type="Proteomes" id="UP000252100">
    <property type="component" value="Chromosome"/>
</dbReference>
<dbReference type="CDD" id="cd01658">
    <property type="entry name" value="Ribosomal_L30"/>
    <property type="match status" value="1"/>
</dbReference>
<evidence type="ECO:0000256" key="6">
    <source>
        <dbReference type="RuleBase" id="RU003734"/>
    </source>
</evidence>
<dbReference type="InterPro" id="IPR018038">
    <property type="entry name" value="Ribosomal_uL30_CS"/>
</dbReference>
<evidence type="ECO:0000256" key="1">
    <source>
        <dbReference type="ARBA" id="ARBA00007594"/>
    </source>
</evidence>
<dbReference type="OrthoDB" id="9812790at2"/>
<dbReference type="InterPro" id="IPR005996">
    <property type="entry name" value="Ribosomal_uL30_bac-type"/>
</dbReference>
<dbReference type="RefSeq" id="WP_114373678.1">
    <property type="nucleotide sequence ID" value="NZ_CP031092.1"/>
</dbReference>
<dbReference type="PROSITE" id="PS00634">
    <property type="entry name" value="RIBOSOMAL_L30"/>
    <property type="match status" value="1"/>
</dbReference>
<dbReference type="NCBIfam" id="TIGR01308">
    <property type="entry name" value="rpmD_bact"/>
    <property type="match status" value="1"/>
</dbReference>
<evidence type="ECO:0000313" key="9">
    <source>
        <dbReference type="Proteomes" id="UP000252100"/>
    </source>
</evidence>
<dbReference type="GO" id="GO:0022625">
    <property type="term" value="C:cytosolic large ribosomal subunit"/>
    <property type="evidence" value="ECO:0007669"/>
    <property type="project" value="TreeGrafter"/>
</dbReference>
<gene>
    <name evidence="5" type="primary">rpmD</name>
    <name evidence="8" type="ORF">DT065_12010</name>
</gene>
<proteinExistence type="inferred from homology"/>
<dbReference type="GO" id="GO:0003735">
    <property type="term" value="F:structural constituent of ribosome"/>
    <property type="evidence" value="ECO:0007669"/>
    <property type="project" value="InterPro"/>
</dbReference>
<feature type="domain" description="Large ribosomal subunit protein uL30-like ferredoxin-like fold" evidence="7">
    <location>
        <begin position="6"/>
        <end position="55"/>
    </location>
</feature>
<keyword evidence="3 5" id="KW-0689">Ribosomal protein</keyword>
<protein>
    <recommendedName>
        <fullName evidence="5">Large ribosomal subunit protein uL30</fullName>
    </recommendedName>
</protein>
<dbReference type="Pfam" id="PF00327">
    <property type="entry name" value="Ribosomal_L30"/>
    <property type="match status" value="1"/>
</dbReference>
<dbReference type="HAMAP" id="MF_01371_B">
    <property type="entry name" value="Ribosomal_uL30_B"/>
    <property type="match status" value="1"/>
</dbReference>
<dbReference type="InterPro" id="IPR036919">
    <property type="entry name" value="Ribo_uL30_ferredoxin-like_sf"/>
</dbReference>
<evidence type="ECO:0000259" key="7">
    <source>
        <dbReference type="Pfam" id="PF00327"/>
    </source>
</evidence>
<dbReference type="PIRSF" id="PIRSF002211">
    <property type="entry name" value="Ribosomal_L30_bac-type"/>
    <property type="match status" value="1"/>
</dbReference>
<name>A0A345C0D5_9BACI</name>
<dbReference type="KEGG" id="rue:DT065_12010"/>
<evidence type="ECO:0000256" key="3">
    <source>
        <dbReference type="ARBA" id="ARBA00022980"/>
    </source>
</evidence>
<comment type="similarity">
    <text evidence="1 5 6">Belongs to the universal ribosomal protein uL30 family.</text>
</comment>
<dbReference type="PANTHER" id="PTHR15892">
    <property type="entry name" value="MITOCHONDRIAL RIBOSOMAL PROTEIN L30"/>
    <property type="match status" value="1"/>
</dbReference>
<dbReference type="PANTHER" id="PTHR15892:SF2">
    <property type="entry name" value="LARGE RIBOSOMAL SUBUNIT PROTEIN UL30M"/>
    <property type="match status" value="1"/>
</dbReference>
<evidence type="ECO:0000256" key="2">
    <source>
        <dbReference type="ARBA" id="ARBA00011838"/>
    </source>
</evidence>
<comment type="subunit">
    <text evidence="2 5">Part of the 50S ribosomal subunit.</text>
</comment>
<dbReference type="SUPFAM" id="SSF55129">
    <property type="entry name" value="Ribosomal protein L30p/L7e"/>
    <property type="match status" value="1"/>
</dbReference>
<sequence length="62" mass="6988">MENKLEITLIRSLIGRPEDQRVTVRTLGLRKVNHSVIQKDNPAIRGMVNKVSHLVNVKEVSG</sequence>
<dbReference type="FunFam" id="3.30.1390.20:FF:000001">
    <property type="entry name" value="50S ribosomal protein L30"/>
    <property type="match status" value="1"/>
</dbReference>
<evidence type="ECO:0000256" key="5">
    <source>
        <dbReference type="HAMAP-Rule" id="MF_01371"/>
    </source>
</evidence>
<dbReference type="GO" id="GO:0006412">
    <property type="term" value="P:translation"/>
    <property type="evidence" value="ECO:0007669"/>
    <property type="project" value="UniProtKB-UniRule"/>
</dbReference>
<dbReference type="EMBL" id="CP031092">
    <property type="protein sequence ID" value="AXF56666.1"/>
    <property type="molecule type" value="Genomic_DNA"/>
</dbReference>
<evidence type="ECO:0000256" key="4">
    <source>
        <dbReference type="ARBA" id="ARBA00023274"/>
    </source>
</evidence>
<organism evidence="8 9">
    <name type="scientific">Salicibibacter kimchii</name>
    <dbReference type="NCBI Taxonomy" id="2099786"/>
    <lineage>
        <taxon>Bacteria</taxon>
        <taxon>Bacillati</taxon>
        <taxon>Bacillota</taxon>
        <taxon>Bacilli</taxon>
        <taxon>Bacillales</taxon>
        <taxon>Bacillaceae</taxon>
        <taxon>Salicibibacter</taxon>
    </lineage>
</organism>